<dbReference type="Pfam" id="PF00575">
    <property type="entry name" value="S1"/>
    <property type="match status" value="2"/>
</dbReference>
<name>A0AB39XVN8_9ACTN</name>
<dbReference type="EMBL" id="CP165727">
    <property type="protein sequence ID" value="XDV61576.1"/>
    <property type="molecule type" value="Genomic_DNA"/>
</dbReference>
<feature type="domain" description="S1 motif" evidence="5">
    <location>
        <begin position="346"/>
        <end position="415"/>
    </location>
</feature>
<dbReference type="GO" id="GO:0003729">
    <property type="term" value="F:mRNA binding"/>
    <property type="evidence" value="ECO:0007669"/>
    <property type="project" value="TreeGrafter"/>
</dbReference>
<proteinExistence type="inferred from homology"/>
<evidence type="ECO:0000256" key="1">
    <source>
        <dbReference type="ARBA" id="ARBA00006767"/>
    </source>
</evidence>
<reference evidence="6" key="1">
    <citation type="submission" date="2024-08" db="EMBL/GenBank/DDBJ databases">
        <authorList>
            <person name="Yu S.T."/>
        </authorList>
    </citation>
    <scope>NUCLEOTIDE SEQUENCE</scope>
    <source>
        <strain evidence="6">R33</strain>
    </source>
</reference>
<accession>A0AB39XVN8</accession>
<organism evidence="6">
    <name type="scientific">Streptomyces sp. R33</name>
    <dbReference type="NCBI Taxonomy" id="3238629"/>
    <lineage>
        <taxon>Bacteria</taxon>
        <taxon>Bacillati</taxon>
        <taxon>Actinomycetota</taxon>
        <taxon>Actinomycetes</taxon>
        <taxon>Kitasatosporales</taxon>
        <taxon>Streptomycetaceae</taxon>
        <taxon>Streptomyces</taxon>
    </lineage>
</organism>
<dbReference type="GO" id="GO:0006412">
    <property type="term" value="P:translation"/>
    <property type="evidence" value="ECO:0007669"/>
    <property type="project" value="TreeGrafter"/>
</dbReference>
<dbReference type="SMART" id="SM00316">
    <property type="entry name" value="S1"/>
    <property type="match status" value="2"/>
</dbReference>
<dbReference type="InterPro" id="IPR003029">
    <property type="entry name" value="S1_domain"/>
</dbReference>
<comment type="similarity">
    <text evidence="1">Belongs to the bacterial ribosomal protein bS1 family.</text>
</comment>
<dbReference type="GO" id="GO:0003735">
    <property type="term" value="F:structural constituent of ribosome"/>
    <property type="evidence" value="ECO:0007669"/>
    <property type="project" value="TreeGrafter"/>
</dbReference>
<dbReference type="InterPro" id="IPR050437">
    <property type="entry name" value="Ribos_protein_bS1-like"/>
</dbReference>
<feature type="compositionally biased region" description="Basic and acidic residues" evidence="4">
    <location>
        <begin position="19"/>
        <end position="38"/>
    </location>
</feature>
<dbReference type="PANTHER" id="PTHR10724:SF7">
    <property type="entry name" value="SMALL RIBOSOMAL SUBUNIT PROTEIN BS1C"/>
    <property type="match status" value="1"/>
</dbReference>
<dbReference type="GO" id="GO:0022627">
    <property type="term" value="C:cytosolic small ribosomal subunit"/>
    <property type="evidence" value="ECO:0007669"/>
    <property type="project" value="TreeGrafter"/>
</dbReference>
<evidence type="ECO:0000313" key="6">
    <source>
        <dbReference type="EMBL" id="XDV61576.1"/>
    </source>
</evidence>
<keyword evidence="2" id="KW-0689">Ribosomal protein</keyword>
<evidence type="ECO:0000256" key="4">
    <source>
        <dbReference type="SAM" id="MobiDB-lite"/>
    </source>
</evidence>
<dbReference type="RefSeq" id="WP_369776345.1">
    <property type="nucleotide sequence ID" value="NZ_CP165727.1"/>
</dbReference>
<dbReference type="CDD" id="cd00164">
    <property type="entry name" value="S1_like"/>
    <property type="match status" value="1"/>
</dbReference>
<gene>
    <name evidence="6" type="ORF">AB5J51_00490</name>
</gene>
<feature type="region of interest" description="Disordered" evidence="4">
    <location>
        <begin position="14"/>
        <end position="38"/>
    </location>
</feature>
<dbReference type="InterPro" id="IPR012340">
    <property type="entry name" value="NA-bd_OB-fold"/>
</dbReference>
<dbReference type="AlphaFoldDB" id="A0AB39XVN8"/>
<evidence type="ECO:0000256" key="2">
    <source>
        <dbReference type="ARBA" id="ARBA00022980"/>
    </source>
</evidence>
<evidence type="ECO:0000259" key="5">
    <source>
        <dbReference type="PROSITE" id="PS50126"/>
    </source>
</evidence>
<evidence type="ECO:0000256" key="3">
    <source>
        <dbReference type="ARBA" id="ARBA00023274"/>
    </source>
</evidence>
<sequence>MLMRPSAGSDVLPHVYRITKHDPADRDEHGRYTGTEEVHSDCGPVEGAYLEAVAVFAAETGIDCLVVREPQVAAGFVGFGAESAVEGHGLAGLFPPGRAGYHDGARVSLSVALELVRAMLRGSGAWCRLEVEGTFTIHVGWDQYVYVGSSDPCPVAVARTRALGLFPERLDASPHDAELDGPGVQRPADDVFWARVRWCVATRQAALLEENHVGNAARWHRLEADSLDAVRARLAPRSRLAVWPDLSADVGAVLADLPEEGLIEFVWEDEDGRIASIVADESQFAELAAHVCGARAASALSLCIDGRQPLMTAVLPDEDGVLRARWRTEATSDDRHWAFLTTLHRGQICTGTVVAMPDFGVTFVDIGGFTAMINLPEVSWRHIDHPSDVLTVGQEVTAEILDVDLVRQRVPLSLKALEEDPLSVLAQQVGRIVRGPVTRLTPSGALVRIEDRDHGLEGLLHRTEPAEMSVDEPEEGIQVGDILTVEIIDVDPGSRRIKLSRVQARSADAQ</sequence>
<dbReference type="PROSITE" id="PS50126">
    <property type="entry name" value="S1"/>
    <property type="match status" value="2"/>
</dbReference>
<feature type="domain" description="S1 motif" evidence="5">
    <location>
        <begin position="430"/>
        <end position="502"/>
    </location>
</feature>
<dbReference type="SUPFAM" id="SSF50249">
    <property type="entry name" value="Nucleic acid-binding proteins"/>
    <property type="match status" value="2"/>
</dbReference>
<dbReference type="PANTHER" id="PTHR10724">
    <property type="entry name" value="30S RIBOSOMAL PROTEIN S1"/>
    <property type="match status" value="1"/>
</dbReference>
<dbReference type="Gene3D" id="2.40.50.140">
    <property type="entry name" value="Nucleic acid-binding proteins"/>
    <property type="match status" value="2"/>
</dbReference>
<keyword evidence="3" id="KW-0687">Ribonucleoprotein</keyword>
<protein>
    <submittedName>
        <fullName evidence="6">S1 RNA-binding domain-containing protein</fullName>
    </submittedName>
</protein>